<name>A0AAD4CXC0_ASPNN</name>
<protein>
    <submittedName>
        <fullName evidence="3">Uncharacterized protein</fullName>
    </submittedName>
</protein>
<feature type="domain" description="DUF4246" evidence="1">
    <location>
        <begin position="94"/>
        <end position="659"/>
    </location>
</feature>
<feature type="domain" description="DUF4246" evidence="2">
    <location>
        <begin position="18"/>
        <end position="83"/>
    </location>
</feature>
<dbReference type="Pfam" id="PF14033">
    <property type="entry name" value="DUF4246"/>
    <property type="match status" value="1"/>
</dbReference>
<evidence type="ECO:0000313" key="3">
    <source>
        <dbReference type="EMBL" id="KAF9893523.1"/>
    </source>
</evidence>
<dbReference type="InterPro" id="IPR049192">
    <property type="entry name" value="DUF4246_C"/>
</dbReference>
<dbReference type="InterPro" id="IPR049207">
    <property type="entry name" value="DUF4246_N"/>
</dbReference>
<dbReference type="Pfam" id="PF21666">
    <property type="entry name" value="DUF4246_N"/>
    <property type="match status" value="1"/>
</dbReference>
<dbReference type="PANTHER" id="PTHR33119:SF1">
    <property type="entry name" value="FE2OG DIOXYGENASE DOMAIN-CONTAINING PROTEIN"/>
    <property type="match status" value="1"/>
</dbReference>
<dbReference type="PANTHER" id="PTHR33119">
    <property type="entry name" value="IFI3P"/>
    <property type="match status" value="1"/>
</dbReference>
<gene>
    <name evidence="3" type="ORF">FE257_010835</name>
</gene>
<dbReference type="Proteomes" id="UP001194746">
    <property type="component" value="Unassembled WGS sequence"/>
</dbReference>
<evidence type="ECO:0000259" key="1">
    <source>
        <dbReference type="Pfam" id="PF14033"/>
    </source>
</evidence>
<accession>A0AAD4CXC0</accession>
<sequence>MANVTKAPLDNKSGPLQVPGLHGLPINVLLPHNQFATGVDDWKAPILTVKELAILHLINNITDRPHWNRAIFDQNVIAQWREDALASSSLMNDKTWDWCLQELQDKARQFDRDGGLVVLNTASGVCKSDTTISSTVKSQLSRSVDALSRQAMQPKPELGVVNLVDPSLFPLVYGRTKILNKGQMCGMDANSWSSCNEDDDQILSDQPRVVENGPDWSWDAGRCIWSSKFQWMPCEVEFTGPPGSTDIHISSYINNLHPTNTEIYSAIEAVISGSIKQWNEVLVRNKWKVPSYQTDLAHGCLLPCHREPIRIRTYGVEWKAQFPEWAKKLPPKKDESKLSAEEYESMCTQVEAYLQEPESPDAVLWQKVQTQTIPRDWKVRWGLLRTALTKYGHTFVFEHSDPATAYSYDDWKAGRTQKAIVGPSDGEYACHPEYEHCQFMEANPWLAPYEWMYMPKKQDVVDHEFYTITLQDEFREQGLQVVVRIHSIELDPETPSFPGEEWHIEGNANERIVANTIYAFDIKNMSEPQISVRQRFRGPGRNWVYDRHGAVDFEDPDLDEDDEYSFSNAFWDIEYIGKLFGVEKNFRYSPQWQQLGEVKMPQGRLISLPNAFQHRIGPVEIQDKSKPGYCRFLTLSLVDPTYRLCSTRNVLPQQTNWVRGNAAEPATQISLAEALKLREELVQEHVKKEEGVWKQARYVYFSGWS</sequence>
<keyword evidence="4" id="KW-1185">Reference proteome</keyword>
<proteinExistence type="predicted"/>
<dbReference type="EMBL" id="VCAU01000007">
    <property type="protein sequence ID" value="KAF9893523.1"/>
    <property type="molecule type" value="Genomic_DNA"/>
</dbReference>
<reference evidence="3" key="2">
    <citation type="submission" date="2020-02" db="EMBL/GenBank/DDBJ databases">
        <authorList>
            <person name="Gilchrist C.L.M."/>
            <person name="Chooi Y.-H."/>
        </authorList>
    </citation>
    <scope>NUCLEOTIDE SEQUENCE</scope>
    <source>
        <strain evidence="3">MST-FP2251</strain>
    </source>
</reference>
<dbReference type="InterPro" id="IPR025340">
    <property type="entry name" value="DUF4246"/>
</dbReference>
<comment type="caution">
    <text evidence="3">The sequence shown here is derived from an EMBL/GenBank/DDBJ whole genome shotgun (WGS) entry which is preliminary data.</text>
</comment>
<dbReference type="AlphaFoldDB" id="A0AAD4CXC0"/>
<organism evidence="3 4">
    <name type="scientific">Aspergillus nanangensis</name>
    <dbReference type="NCBI Taxonomy" id="2582783"/>
    <lineage>
        <taxon>Eukaryota</taxon>
        <taxon>Fungi</taxon>
        <taxon>Dikarya</taxon>
        <taxon>Ascomycota</taxon>
        <taxon>Pezizomycotina</taxon>
        <taxon>Eurotiomycetes</taxon>
        <taxon>Eurotiomycetidae</taxon>
        <taxon>Eurotiales</taxon>
        <taxon>Aspergillaceae</taxon>
        <taxon>Aspergillus</taxon>
        <taxon>Aspergillus subgen. Circumdati</taxon>
    </lineage>
</organism>
<evidence type="ECO:0000313" key="4">
    <source>
        <dbReference type="Proteomes" id="UP001194746"/>
    </source>
</evidence>
<reference evidence="3" key="1">
    <citation type="journal article" date="2019" name="Beilstein J. Org. Chem.">
        <title>Nanangenines: drimane sesquiterpenoids as the dominant metabolite cohort of a novel Australian fungus, Aspergillus nanangensis.</title>
        <authorList>
            <person name="Lacey H.J."/>
            <person name="Gilchrist C.L.M."/>
            <person name="Crombie A."/>
            <person name="Kalaitzis J.A."/>
            <person name="Vuong D."/>
            <person name="Rutledge P.J."/>
            <person name="Turner P."/>
            <person name="Pitt J.I."/>
            <person name="Lacey E."/>
            <person name="Chooi Y.H."/>
            <person name="Piggott A.M."/>
        </authorList>
    </citation>
    <scope>NUCLEOTIDE SEQUENCE</scope>
    <source>
        <strain evidence="3">MST-FP2251</strain>
    </source>
</reference>
<evidence type="ECO:0000259" key="2">
    <source>
        <dbReference type="Pfam" id="PF21666"/>
    </source>
</evidence>